<dbReference type="RefSeq" id="WP_132126184.1">
    <property type="nucleotide sequence ID" value="NZ_SLWS01000021.1"/>
</dbReference>
<dbReference type="GO" id="GO:0003677">
    <property type="term" value="F:DNA binding"/>
    <property type="evidence" value="ECO:0007669"/>
    <property type="project" value="InterPro"/>
</dbReference>
<dbReference type="PANTHER" id="PTHR34293:SF1">
    <property type="entry name" value="HTH-TYPE TRANSCRIPTIONAL REGULATOR TRMBL2"/>
    <property type="match status" value="1"/>
</dbReference>
<sequence>MRATDGDEPGYSRLDLLARLGMTTVQLDVYRQLCQWGRAEPSGLADACGLTTAVVLRALGALQAHGLAVPSCGPALAWVAVAPDAMLQNLLLDQEEQIRDLRAQVNEIMAAYHHATAARGDTSVVEVIWGTQAIRERWQRLQAGTQERLLLLDKPPHVQRYDPDTEIPMLLRGVSVRVIYEHSSVLPIEVFTEVQHLVRAGEQARISPSVPFKLAIADNRWGLMPVVSGGELDSALSIRPSTLLDGLVANFELQWSRAVPLPDTAAVTSWTERPDHGPIVTLLAAGLTDNAIARQLGVSPRTVQRRVSELMDRLGAQNRFQAGMQLARRAPGWPTSDELTGT</sequence>
<dbReference type="InterPro" id="IPR051797">
    <property type="entry name" value="TrmB-like"/>
</dbReference>
<protein>
    <submittedName>
        <fullName evidence="2">Sugar-specific transcriptional regulator TrmB</fullName>
    </submittedName>
</protein>
<dbReference type="InterPro" id="IPR036388">
    <property type="entry name" value="WH-like_DNA-bd_sf"/>
</dbReference>
<name>A0A4R2IKV8_9PSEU</name>
<dbReference type="PANTHER" id="PTHR34293">
    <property type="entry name" value="HTH-TYPE TRANSCRIPTIONAL REGULATOR TRMBL2"/>
    <property type="match status" value="1"/>
</dbReference>
<keyword evidence="3" id="KW-1185">Reference proteome</keyword>
<feature type="domain" description="HTH luxR-type" evidence="1">
    <location>
        <begin position="261"/>
        <end position="330"/>
    </location>
</feature>
<dbReference type="OrthoDB" id="5932488at2"/>
<dbReference type="EMBL" id="SLWS01000021">
    <property type="protein sequence ID" value="TCO45297.1"/>
    <property type="molecule type" value="Genomic_DNA"/>
</dbReference>
<dbReference type="PROSITE" id="PS50043">
    <property type="entry name" value="HTH_LUXR_2"/>
    <property type="match status" value="1"/>
</dbReference>
<dbReference type="Proteomes" id="UP000295680">
    <property type="component" value="Unassembled WGS sequence"/>
</dbReference>
<dbReference type="SUPFAM" id="SSF46894">
    <property type="entry name" value="C-terminal effector domain of the bipartite response regulators"/>
    <property type="match status" value="1"/>
</dbReference>
<organism evidence="2 3">
    <name type="scientific">Actinocrispum wychmicini</name>
    <dbReference type="NCBI Taxonomy" id="1213861"/>
    <lineage>
        <taxon>Bacteria</taxon>
        <taxon>Bacillati</taxon>
        <taxon>Actinomycetota</taxon>
        <taxon>Actinomycetes</taxon>
        <taxon>Pseudonocardiales</taxon>
        <taxon>Pseudonocardiaceae</taxon>
        <taxon>Actinocrispum</taxon>
    </lineage>
</organism>
<dbReference type="AlphaFoldDB" id="A0A4R2IKV8"/>
<dbReference type="InterPro" id="IPR016032">
    <property type="entry name" value="Sig_transdc_resp-reg_C-effctor"/>
</dbReference>
<dbReference type="SUPFAM" id="SSF46785">
    <property type="entry name" value="Winged helix' DNA-binding domain"/>
    <property type="match status" value="1"/>
</dbReference>
<gene>
    <name evidence="2" type="ORF">EV192_12161</name>
</gene>
<dbReference type="CDD" id="cd06170">
    <property type="entry name" value="LuxR_C_like"/>
    <property type="match status" value="1"/>
</dbReference>
<dbReference type="Pfam" id="PF00196">
    <property type="entry name" value="GerE"/>
    <property type="match status" value="1"/>
</dbReference>
<comment type="caution">
    <text evidence="2">The sequence shown here is derived from an EMBL/GenBank/DDBJ whole genome shotgun (WGS) entry which is preliminary data.</text>
</comment>
<dbReference type="InterPro" id="IPR000792">
    <property type="entry name" value="Tscrpt_reg_LuxR_C"/>
</dbReference>
<evidence type="ECO:0000259" key="1">
    <source>
        <dbReference type="PROSITE" id="PS50043"/>
    </source>
</evidence>
<dbReference type="SMART" id="SM00421">
    <property type="entry name" value="HTH_LUXR"/>
    <property type="match status" value="1"/>
</dbReference>
<dbReference type="GO" id="GO:0006355">
    <property type="term" value="P:regulation of DNA-templated transcription"/>
    <property type="evidence" value="ECO:0007669"/>
    <property type="project" value="InterPro"/>
</dbReference>
<evidence type="ECO:0000313" key="2">
    <source>
        <dbReference type="EMBL" id="TCO45297.1"/>
    </source>
</evidence>
<accession>A0A4R2IKV8</accession>
<proteinExistence type="predicted"/>
<evidence type="ECO:0000313" key="3">
    <source>
        <dbReference type="Proteomes" id="UP000295680"/>
    </source>
</evidence>
<reference evidence="2 3" key="1">
    <citation type="submission" date="2019-03" db="EMBL/GenBank/DDBJ databases">
        <title>Genomic Encyclopedia of Type Strains, Phase IV (KMG-IV): sequencing the most valuable type-strain genomes for metagenomic binning, comparative biology and taxonomic classification.</title>
        <authorList>
            <person name="Goeker M."/>
        </authorList>
    </citation>
    <scope>NUCLEOTIDE SEQUENCE [LARGE SCALE GENOMIC DNA]</scope>
    <source>
        <strain evidence="2 3">DSM 45934</strain>
    </source>
</reference>
<dbReference type="Gene3D" id="1.10.10.10">
    <property type="entry name" value="Winged helix-like DNA-binding domain superfamily/Winged helix DNA-binding domain"/>
    <property type="match status" value="2"/>
</dbReference>
<dbReference type="InterPro" id="IPR036390">
    <property type="entry name" value="WH_DNA-bd_sf"/>
</dbReference>